<keyword evidence="4 8" id="KW-0808">Transferase</keyword>
<dbReference type="GO" id="GO:0009234">
    <property type="term" value="P:menaquinone biosynthetic process"/>
    <property type="evidence" value="ECO:0007669"/>
    <property type="project" value="UniProtKB-UniRule"/>
</dbReference>
<evidence type="ECO:0000313" key="10">
    <source>
        <dbReference type="EMBL" id="PWB69550.1"/>
    </source>
</evidence>
<reference evidence="10 11" key="1">
    <citation type="journal article" date="2018" name="ISME J.">
        <title>A methanotrophic archaeon couples anaerobic oxidation of methane to Fe(III) reduction.</title>
        <authorList>
            <person name="Cai C."/>
            <person name="Leu A.O."/>
            <person name="Xie G.J."/>
            <person name="Guo J."/>
            <person name="Feng Y."/>
            <person name="Zhao J.X."/>
            <person name="Tyson G.W."/>
            <person name="Yuan Z."/>
            <person name="Hu S."/>
        </authorList>
    </citation>
    <scope>NUCLEOTIDE SEQUENCE [LARGE SCALE GENOMIC DNA]</scope>
    <source>
        <strain evidence="10">FeB_12</strain>
    </source>
</reference>
<dbReference type="PANTHER" id="PTHR13929:SF0">
    <property type="entry name" value="UBIA PRENYLTRANSFERASE DOMAIN-CONTAINING PROTEIN 1"/>
    <property type="match status" value="1"/>
</dbReference>
<evidence type="ECO:0000256" key="3">
    <source>
        <dbReference type="ARBA" id="ARBA00022475"/>
    </source>
</evidence>
<evidence type="ECO:0000256" key="6">
    <source>
        <dbReference type="ARBA" id="ARBA00022989"/>
    </source>
</evidence>
<comment type="caution">
    <text evidence="10">The sequence shown here is derived from an EMBL/GenBank/DDBJ whole genome shotgun (WGS) entry which is preliminary data.</text>
</comment>
<keyword evidence="7 8" id="KW-0472">Membrane</keyword>
<dbReference type="EMBL" id="PQAP01000168">
    <property type="protein sequence ID" value="PWB69550.1"/>
    <property type="molecule type" value="Genomic_DNA"/>
</dbReference>
<dbReference type="GO" id="GO:0005886">
    <property type="term" value="C:plasma membrane"/>
    <property type="evidence" value="ECO:0007669"/>
    <property type="project" value="UniProtKB-SubCell"/>
</dbReference>
<keyword evidence="5 8" id="KW-0812">Transmembrane</keyword>
<dbReference type="EC" id="2.5.1.74" evidence="8 9"/>
<evidence type="ECO:0000256" key="5">
    <source>
        <dbReference type="ARBA" id="ARBA00022692"/>
    </source>
</evidence>
<dbReference type="NCBIfam" id="TIGR00751">
    <property type="entry name" value="menA"/>
    <property type="match status" value="1"/>
</dbReference>
<comment type="similarity">
    <text evidence="8">Belongs to the MenA family. Type 1 subfamily.</text>
</comment>
<dbReference type="PIRSF" id="PIRSF005355">
    <property type="entry name" value="UBIAD1"/>
    <property type="match status" value="1"/>
</dbReference>
<feature type="transmembrane region" description="Helical" evidence="8">
    <location>
        <begin position="118"/>
        <end position="135"/>
    </location>
</feature>
<feature type="transmembrane region" description="Helical" evidence="8">
    <location>
        <begin position="40"/>
        <end position="59"/>
    </location>
</feature>
<comment type="function">
    <text evidence="8">Conversion of 1,4-dihydroxy-2-naphthoate (DHNA) to demethylmenaquinone (DMK).</text>
</comment>
<keyword evidence="2 8" id="KW-0474">Menaquinone biosynthesis</keyword>
<dbReference type="Pfam" id="PF01040">
    <property type="entry name" value="UbiA"/>
    <property type="match status" value="1"/>
</dbReference>
<feature type="transmembrane region" description="Helical" evidence="8">
    <location>
        <begin position="243"/>
        <end position="262"/>
    </location>
</feature>
<keyword evidence="3 8" id="KW-1003">Cell membrane</keyword>
<comment type="pathway">
    <text evidence="8">Quinol/quinone metabolism; menaquinone biosynthesis; menaquinol from 1,4-dihydroxy-2-naphthoate: step 1/2.</text>
</comment>
<evidence type="ECO:0000256" key="9">
    <source>
        <dbReference type="NCBIfam" id="TIGR00751"/>
    </source>
</evidence>
<comment type="subcellular location">
    <subcellularLocation>
        <location evidence="8">Cell membrane</location>
        <topology evidence="8">Multi-pass membrane protein</topology>
    </subcellularLocation>
    <subcellularLocation>
        <location evidence="1">Membrane</location>
        <topology evidence="1">Multi-pass membrane protein</topology>
    </subcellularLocation>
</comment>
<dbReference type="UniPathway" id="UPA00079">
    <property type="reaction ID" value="UER00168"/>
</dbReference>
<dbReference type="InterPro" id="IPR000537">
    <property type="entry name" value="UbiA_prenyltransferase"/>
</dbReference>
<dbReference type="InterPro" id="IPR026046">
    <property type="entry name" value="UBIAD1"/>
</dbReference>
<evidence type="ECO:0000256" key="1">
    <source>
        <dbReference type="ARBA" id="ARBA00004141"/>
    </source>
</evidence>
<dbReference type="PANTHER" id="PTHR13929">
    <property type="entry name" value="1,4-DIHYDROXY-2-NAPHTHOATE OCTAPRENYLTRANSFERASE"/>
    <property type="match status" value="1"/>
</dbReference>
<keyword evidence="6 8" id="KW-1133">Transmembrane helix</keyword>
<proteinExistence type="inferred from homology"/>
<sequence length="294" mass="31249">MAASRLQVWILASRPKTLWAAIAPVIIGTAMAYADDSQHWLAAIAALFGAVMIQIGTNFTNDYFDYTKGTDTHERIGPVRVTQAGLVKPAIMKRAILIVFGLAFLAGTYLVWRGGLPIMAVGLMSILFGVLYTAGPFPLGYYGLGDIFVFIFFGIVAVGGTYFVQALDIVPETLIAGAAPGFWSVAILTVNNLRDIDNDRKGVKRTLAARFGRTFARAEYVACVVAACLIPAALVAITGEHPVVLVASATLLAAVPTLKIVLTKTDGPALNSALAATGKLLLLYSVLFTIGWIV</sequence>
<dbReference type="NCBIfam" id="NF004751">
    <property type="entry name" value="PRK06080.1-3"/>
    <property type="match status" value="1"/>
</dbReference>
<feature type="transmembrane region" description="Helical" evidence="8">
    <location>
        <begin position="173"/>
        <end position="193"/>
    </location>
</feature>
<evidence type="ECO:0000256" key="2">
    <source>
        <dbReference type="ARBA" id="ARBA00022428"/>
    </source>
</evidence>
<evidence type="ECO:0000256" key="8">
    <source>
        <dbReference type="HAMAP-Rule" id="MF_01937"/>
    </source>
</evidence>
<feature type="transmembrane region" description="Helical" evidence="8">
    <location>
        <begin position="147"/>
        <end position="167"/>
    </location>
</feature>
<dbReference type="CDD" id="cd13962">
    <property type="entry name" value="PT_UbiA_UBIAD1"/>
    <property type="match status" value="1"/>
</dbReference>
<dbReference type="GO" id="GO:0046428">
    <property type="term" value="F:1,4-dihydroxy-2-naphthoate polyprenyltransferase activity"/>
    <property type="evidence" value="ECO:0007669"/>
    <property type="project" value="UniProtKB-UniRule"/>
</dbReference>
<evidence type="ECO:0000256" key="4">
    <source>
        <dbReference type="ARBA" id="ARBA00022679"/>
    </source>
</evidence>
<feature type="transmembrane region" description="Helical" evidence="8">
    <location>
        <begin position="95"/>
        <end position="112"/>
    </location>
</feature>
<organism evidence="10 11">
    <name type="scientific">candidate division GN15 bacterium</name>
    <dbReference type="NCBI Taxonomy" id="2072418"/>
    <lineage>
        <taxon>Bacteria</taxon>
        <taxon>candidate division GN15</taxon>
    </lineage>
</organism>
<dbReference type="InterPro" id="IPR004657">
    <property type="entry name" value="MenA"/>
</dbReference>
<dbReference type="InterPro" id="IPR044878">
    <property type="entry name" value="UbiA_sf"/>
</dbReference>
<dbReference type="AlphaFoldDB" id="A0A855WZW7"/>
<name>A0A855WZW7_9BACT</name>
<feature type="transmembrane region" description="Helical" evidence="8">
    <location>
        <begin position="214"/>
        <end position="237"/>
    </location>
</feature>
<dbReference type="GO" id="GO:0042371">
    <property type="term" value="P:vitamin K biosynthetic process"/>
    <property type="evidence" value="ECO:0007669"/>
    <property type="project" value="TreeGrafter"/>
</dbReference>
<comment type="catalytic activity">
    <reaction evidence="8">
        <text>an all-trans-polyprenyl diphosphate + 1,4-dihydroxy-2-naphthoate + H(+) = a 2-demethylmenaquinol + CO2 + diphosphate</text>
        <dbReference type="Rhea" id="RHEA:26478"/>
        <dbReference type="Rhea" id="RHEA-COMP:9563"/>
        <dbReference type="Rhea" id="RHEA-COMP:9564"/>
        <dbReference type="ChEBI" id="CHEBI:11173"/>
        <dbReference type="ChEBI" id="CHEBI:15378"/>
        <dbReference type="ChEBI" id="CHEBI:16526"/>
        <dbReference type="ChEBI" id="CHEBI:33019"/>
        <dbReference type="ChEBI" id="CHEBI:55437"/>
        <dbReference type="ChEBI" id="CHEBI:58914"/>
        <dbReference type="EC" id="2.5.1.74"/>
    </reaction>
</comment>
<feature type="transmembrane region" description="Helical" evidence="8">
    <location>
        <begin position="17"/>
        <end position="34"/>
    </location>
</feature>
<dbReference type="Proteomes" id="UP000250918">
    <property type="component" value="Unassembled WGS sequence"/>
</dbReference>
<feature type="transmembrane region" description="Helical" evidence="8">
    <location>
        <begin position="274"/>
        <end position="293"/>
    </location>
</feature>
<accession>A0A855WZW7</accession>
<evidence type="ECO:0000256" key="7">
    <source>
        <dbReference type="ARBA" id="ARBA00023136"/>
    </source>
</evidence>
<dbReference type="Gene3D" id="1.10.357.140">
    <property type="entry name" value="UbiA prenyltransferase"/>
    <property type="match status" value="1"/>
</dbReference>
<protein>
    <recommendedName>
        <fullName evidence="8 9">1,4-dihydroxy-2-naphthoate octaprenyltransferase</fullName>
        <shortName evidence="8">DHNA-octaprenyltransferase</shortName>
        <ecNumber evidence="8 9">2.5.1.74</ecNumber>
    </recommendedName>
</protein>
<evidence type="ECO:0000313" key="11">
    <source>
        <dbReference type="Proteomes" id="UP000250918"/>
    </source>
</evidence>
<gene>
    <name evidence="8" type="primary">menA</name>
    <name evidence="10" type="ORF">C3F09_10265</name>
</gene>
<dbReference type="HAMAP" id="MF_01937">
    <property type="entry name" value="MenA_1"/>
    <property type="match status" value="1"/>
</dbReference>